<dbReference type="PANTHER" id="PTHR10656:SF69">
    <property type="entry name" value="MAB-21-LIKE HHH_H2TH-LIKE DOMAIN-CONTAINING PROTEIN"/>
    <property type="match status" value="1"/>
</dbReference>
<dbReference type="Pfam" id="PF03281">
    <property type="entry name" value="Mab-21"/>
    <property type="match status" value="1"/>
</dbReference>
<dbReference type="InterPro" id="IPR046903">
    <property type="entry name" value="Mab-21-like_nuc_Trfase"/>
</dbReference>
<dbReference type="SMART" id="SM01265">
    <property type="entry name" value="Mab-21"/>
    <property type="match status" value="1"/>
</dbReference>
<dbReference type="KEGG" id="cvn:111116140"/>
<evidence type="ECO:0000256" key="1">
    <source>
        <dbReference type="ARBA" id="ARBA00008307"/>
    </source>
</evidence>
<dbReference type="GeneID" id="111116140"/>
<reference evidence="5" key="1">
    <citation type="submission" date="2025-08" db="UniProtKB">
        <authorList>
            <consortium name="RefSeq"/>
        </authorList>
    </citation>
    <scope>IDENTIFICATION</scope>
    <source>
        <tissue evidence="5">Whole sample</tissue>
    </source>
</reference>
<dbReference type="InterPro" id="IPR024810">
    <property type="entry name" value="MAB21L/cGLR"/>
</dbReference>
<gene>
    <name evidence="5" type="primary">LOC111116140</name>
</gene>
<dbReference type="AlphaFoldDB" id="A0A8B8C7R3"/>
<keyword evidence="4" id="KW-1185">Reference proteome</keyword>
<dbReference type="Pfam" id="PF20266">
    <property type="entry name" value="Mab-21_C"/>
    <property type="match status" value="1"/>
</dbReference>
<name>A0A8B8C7R3_CRAVI</name>
<proteinExistence type="inferred from homology"/>
<feature type="domain" description="Mab-21-like nucleotidyltransferase" evidence="2">
    <location>
        <begin position="162"/>
        <end position="232"/>
    </location>
</feature>
<protein>
    <submittedName>
        <fullName evidence="5">Uncharacterized protein LOC111116140</fullName>
    </submittedName>
</protein>
<evidence type="ECO:0000259" key="2">
    <source>
        <dbReference type="Pfam" id="PF03281"/>
    </source>
</evidence>
<comment type="similarity">
    <text evidence="1">Belongs to the mab-21 family.</text>
</comment>
<evidence type="ECO:0000313" key="5">
    <source>
        <dbReference type="RefSeq" id="XP_022310851.1"/>
    </source>
</evidence>
<dbReference type="PANTHER" id="PTHR10656">
    <property type="entry name" value="CELL FATE DETERMINING PROTEIN MAB21-RELATED"/>
    <property type="match status" value="1"/>
</dbReference>
<dbReference type="Gene3D" id="1.10.1410.40">
    <property type="match status" value="1"/>
</dbReference>
<accession>A0A8B8C7R3</accession>
<dbReference type="RefSeq" id="XP_022310851.1">
    <property type="nucleotide sequence ID" value="XM_022455143.1"/>
</dbReference>
<feature type="domain" description="Mab-21-like HhH/H2TH-like" evidence="3">
    <location>
        <begin position="261"/>
        <end position="324"/>
    </location>
</feature>
<evidence type="ECO:0000259" key="3">
    <source>
        <dbReference type="Pfam" id="PF20266"/>
    </source>
</evidence>
<evidence type="ECO:0000313" key="4">
    <source>
        <dbReference type="Proteomes" id="UP000694844"/>
    </source>
</evidence>
<dbReference type="Proteomes" id="UP000694844">
    <property type="component" value="Chromosome 9"/>
</dbReference>
<sequence length="675" mass="78750">MALQKFSESVYVALCLKIGTHQQVAIRRELSDVLELFSIKMTEPGKNFWALSGSRREGFRFQDSDIDLMFWEEIPRVVWDYSQCQFYDTNKYKLIFSDSSESLPGFTLILLTLDRVNSHVASTCVNINGAFCISSSRYRDKTCEFQTFRPHGPCTSGRIGSTDIDHAHCLVSDFWPPIACSWINRCNLWPAPHVVDQIVKSGCHVVAIGHKLSKHVENEWRISFSKAETKLVYSMNHTQFLTYGLLKLFLKEILNIGLDEDEKLLCSYHVKTAILWAIQQNAILDWCPQNLLECFWVCFKLLLKWIYEGVCPNFFIPENNMFLYKIFGNAQNNLFARFLSYYEMGVAFLLQSPSISSYVIKVLCQPWLSVGTNEQILVSEEELQVFEEVRKENWLYDIIFDHRLRHMHDCMKCFQVIQQLIYLPVKQCQIIQLKKLTGRVFQTSAFMLHNRFHGTLNCNRHVYSADRISCYMLKQAVNIGFTSSILYLVMYYYKALRCSEALSIIDLSRVKFRQIFYPCSCVFHQKMYEENVRGRSLNFKTKQLSDISDISINNRIRYIDELTREQNCSLENSVDALYIPAFVLLNMLDILCSRPSDLNRAQRALDDLEVLIHYDEMEHIPIKHRDVSWEIVGICQQITGNHQAAYQSYQRSLEQIPFHKIQSATVGRMQDLRLS</sequence>
<organism evidence="4 5">
    <name type="scientific">Crassostrea virginica</name>
    <name type="common">Eastern oyster</name>
    <dbReference type="NCBI Taxonomy" id="6565"/>
    <lineage>
        <taxon>Eukaryota</taxon>
        <taxon>Metazoa</taxon>
        <taxon>Spiralia</taxon>
        <taxon>Lophotrochozoa</taxon>
        <taxon>Mollusca</taxon>
        <taxon>Bivalvia</taxon>
        <taxon>Autobranchia</taxon>
        <taxon>Pteriomorphia</taxon>
        <taxon>Ostreida</taxon>
        <taxon>Ostreoidea</taxon>
        <taxon>Ostreidae</taxon>
        <taxon>Crassostrea</taxon>
    </lineage>
</organism>
<dbReference type="InterPro" id="IPR046906">
    <property type="entry name" value="Mab-21_HhH/H2TH-like"/>
</dbReference>